<accession>A0A409VYM2</accession>
<evidence type="ECO:0000313" key="3">
    <source>
        <dbReference type="Proteomes" id="UP000284706"/>
    </source>
</evidence>
<dbReference type="EMBL" id="NHYE01005506">
    <property type="protein sequence ID" value="PPQ71349.1"/>
    <property type="molecule type" value="Genomic_DNA"/>
</dbReference>
<gene>
    <name evidence="2" type="ORF">CVT26_011986</name>
</gene>
<comment type="caution">
    <text evidence="2">The sequence shown here is derived from an EMBL/GenBank/DDBJ whole genome shotgun (WGS) entry which is preliminary data.</text>
</comment>
<evidence type="ECO:0000313" key="2">
    <source>
        <dbReference type="EMBL" id="PPQ71349.1"/>
    </source>
</evidence>
<evidence type="ECO:0000256" key="1">
    <source>
        <dbReference type="SAM" id="MobiDB-lite"/>
    </source>
</evidence>
<dbReference type="Proteomes" id="UP000284706">
    <property type="component" value="Unassembled WGS sequence"/>
</dbReference>
<organism evidence="2 3">
    <name type="scientific">Gymnopilus dilepis</name>
    <dbReference type="NCBI Taxonomy" id="231916"/>
    <lineage>
        <taxon>Eukaryota</taxon>
        <taxon>Fungi</taxon>
        <taxon>Dikarya</taxon>
        <taxon>Basidiomycota</taxon>
        <taxon>Agaricomycotina</taxon>
        <taxon>Agaricomycetes</taxon>
        <taxon>Agaricomycetidae</taxon>
        <taxon>Agaricales</taxon>
        <taxon>Agaricineae</taxon>
        <taxon>Hymenogastraceae</taxon>
        <taxon>Gymnopilus</taxon>
    </lineage>
</organism>
<dbReference type="InParanoid" id="A0A409VYM2"/>
<feature type="region of interest" description="Disordered" evidence="1">
    <location>
        <begin position="255"/>
        <end position="412"/>
    </location>
</feature>
<reference evidence="2 3" key="1">
    <citation type="journal article" date="2018" name="Evol. Lett.">
        <title>Horizontal gene cluster transfer increased hallucinogenic mushroom diversity.</title>
        <authorList>
            <person name="Reynolds H.T."/>
            <person name="Vijayakumar V."/>
            <person name="Gluck-Thaler E."/>
            <person name="Korotkin H.B."/>
            <person name="Matheny P.B."/>
            <person name="Slot J.C."/>
        </authorList>
    </citation>
    <scope>NUCLEOTIDE SEQUENCE [LARGE SCALE GENOMIC DNA]</scope>
    <source>
        <strain evidence="2 3">SRW20</strain>
    </source>
</reference>
<feature type="region of interest" description="Disordered" evidence="1">
    <location>
        <begin position="73"/>
        <end position="134"/>
    </location>
</feature>
<feature type="compositionally biased region" description="Polar residues" evidence="1">
    <location>
        <begin position="122"/>
        <end position="132"/>
    </location>
</feature>
<keyword evidence="3" id="KW-1185">Reference proteome</keyword>
<dbReference type="STRING" id="231916.A0A409VYM2"/>
<name>A0A409VYM2_9AGAR</name>
<dbReference type="OrthoDB" id="3266915at2759"/>
<feature type="compositionally biased region" description="Low complexity" evidence="1">
    <location>
        <begin position="332"/>
        <end position="349"/>
    </location>
</feature>
<proteinExistence type="predicted"/>
<protein>
    <submittedName>
        <fullName evidence="2">Uncharacterized protein</fullName>
    </submittedName>
</protein>
<feature type="compositionally biased region" description="Polar residues" evidence="1">
    <location>
        <begin position="350"/>
        <end position="361"/>
    </location>
</feature>
<sequence length="441" mass="47739">MLSARALEAPTDILYFNTRTPGRALRNRAENDYAGMAMSMTVNGKGKNANRMPRTPFHPASAKLQHTFKDQKTGLTSTTRPLAHKTPLPTGVGKALFKTPLPARGKLSKLKDDGEQLEEESNITPDSSQRPSSMRIHIKHRRTSGKPVLETPMNNGNHWDVSDGDIVLQDVQPTIQETTVEGGDDLDELEYGPPNTLDIPYEPPFDFPLPDYKEVGKSLFQLARSLPRYELAPPAELDIPPTQLEVQTWDLMPLPELESDDPFDVARAKPPSSSNEEAPRAGGTHHKTLPSSKGIHGATHRPQSSMARIGATASSSRPASRAAPLTTAIVGKKTTASTTTSKSSLGKPTVATTSSTKTSLTVRARPPMNPARAALIPSRPHTSMSAKSNLRAARTESGAGRSLRPGKLTPNATVSPKEANIIVFKDMATDLEGDLDFRFDV</sequence>
<dbReference type="AlphaFoldDB" id="A0A409VYM2"/>
<feature type="compositionally biased region" description="Low complexity" evidence="1">
    <location>
        <begin position="363"/>
        <end position="374"/>
    </location>
</feature>
<feature type="compositionally biased region" description="Low complexity" evidence="1">
    <location>
        <begin position="313"/>
        <end position="324"/>
    </location>
</feature>